<accession>A0A6J8AMX4</accession>
<feature type="region of interest" description="Disordered" evidence="1">
    <location>
        <begin position="1"/>
        <end position="26"/>
    </location>
</feature>
<dbReference type="PANTHER" id="PTHR15034:SF5">
    <property type="entry name" value="DEATH DOMAIN-CONTAINING PROTEIN CRADD"/>
    <property type="match status" value="1"/>
</dbReference>
<feature type="region of interest" description="Disordered" evidence="1">
    <location>
        <begin position="93"/>
        <end position="192"/>
    </location>
</feature>
<name>A0A6J8AMX4_MYTCO</name>
<evidence type="ECO:0000313" key="3">
    <source>
        <dbReference type="EMBL" id="CAC5370621.1"/>
    </source>
</evidence>
<feature type="compositionally biased region" description="Acidic residues" evidence="1">
    <location>
        <begin position="163"/>
        <end position="172"/>
    </location>
</feature>
<feature type="domain" description="CARD" evidence="2">
    <location>
        <begin position="182"/>
        <end position="271"/>
    </location>
</feature>
<proteinExistence type="predicted"/>
<evidence type="ECO:0000256" key="1">
    <source>
        <dbReference type="SAM" id="MobiDB-lite"/>
    </source>
</evidence>
<sequence>MFNPYYTPVKLDSSGESDTSQSPEEKWINRQSVFNYLMYKMADNSDADSDNCDEAQDDSHLIEKIRQLEKEKEKLAKKNAERFRLEKQYKELSKSVKSLKGSSTTSLSSGYMSSSPSPGTLDKNRLAESSGLTSMLNEQRERLKNLSSRRSAETSSSKRDESGCEESESDEDKDSKNLDKVMSKDHKSKLQSNRDTLVESMIPDDIFNDLIANRVLTTADVSRIKEKNTREAMNEELLNNLVRRSDRAFYEFVRSLHKTLQGYLADLLEDPIPKPPSKKRQKRKRVPGELSINVDCEDVAPLPNKKKPLCSCQEVEEQILIMSKTAYLAIRRRDTTPAAFEQFKKELSQTNEILRESMEVMNTLKMLCEHGRSMHDISNGSIRFSLLCNSVDGAKDLWEKYSHGHLLDKFQQGLVNKSLLKSCHAKWVKLKVKIAEDEYHQCIRELENGNHGSSQQNDHNYRRTRLRSFCRKSSEENCLSFSSPYSCIPEDEPRRAFRELQRNLALSDHVTQPKKQRIVTDCETVTDFPQRNLLYNFRLRSNQNQL</sequence>
<dbReference type="SMART" id="SM00114">
    <property type="entry name" value="CARD"/>
    <property type="match status" value="1"/>
</dbReference>
<dbReference type="PROSITE" id="PS50209">
    <property type="entry name" value="CARD"/>
    <property type="match status" value="1"/>
</dbReference>
<dbReference type="CDD" id="cd01671">
    <property type="entry name" value="CARD"/>
    <property type="match status" value="1"/>
</dbReference>
<dbReference type="GO" id="GO:0042981">
    <property type="term" value="P:regulation of apoptotic process"/>
    <property type="evidence" value="ECO:0007669"/>
    <property type="project" value="InterPro"/>
</dbReference>
<dbReference type="EMBL" id="CACVKT020001725">
    <property type="protein sequence ID" value="CAC5370621.1"/>
    <property type="molecule type" value="Genomic_DNA"/>
</dbReference>
<dbReference type="Proteomes" id="UP000507470">
    <property type="component" value="Unassembled WGS sequence"/>
</dbReference>
<dbReference type="InterPro" id="IPR001315">
    <property type="entry name" value="CARD"/>
</dbReference>
<protein>
    <recommendedName>
        <fullName evidence="2">CARD domain-containing protein</fullName>
    </recommendedName>
</protein>
<feature type="compositionally biased region" description="Basic and acidic residues" evidence="1">
    <location>
        <begin position="138"/>
        <end position="162"/>
    </location>
</feature>
<dbReference type="GO" id="GO:0002020">
    <property type="term" value="F:protease binding"/>
    <property type="evidence" value="ECO:0007669"/>
    <property type="project" value="InterPro"/>
</dbReference>
<dbReference type="Pfam" id="PF00619">
    <property type="entry name" value="CARD"/>
    <property type="match status" value="1"/>
</dbReference>
<dbReference type="Gene3D" id="1.10.533.10">
    <property type="entry name" value="Death Domain, Fas"/>
    <property type="match status" value="1"/>
</dbReference>
<feature type="compositionally biased region" description="Basic and acidic residues" evidence="1">
    <location>
        <begin position="173"/>
        <end position="185"/>
    </location>
</feature>
<dbReference type="PANTHER" id="PTHR15034">
    <property type="entry name" value="DEATH DOMAIN-CONTAINING PROTEIN CRADD"/>
    <property type="match status" value="1"/>
</dbReference>
<reference evidence="3 4" key="1">
    <citation type="submission" date="2020-06" db="EMBL/GenBank/DDBJ databases">
        <authorList>
            <person name="Li R."/>
            <person name="Bekaert M."/>
        </authorList>
    </citation>
    <scope>NUCLEOTIDE SEQUENCE [LARGE SCALE GENOMIC DNA]</scope>
    <source>
        <strain evidence="4">wild</strain>
    </source>
</reference>
<feature type="compositionally biased region" description="Low complexity" evidence="1">
    <location>
        <begin position="95"/>
        <end position="120"/>
    </location>
</feature>
<dbReference type="OrthoDB" id="6111448at2759"/>
<gene>
    <name evidence="3" type="ORF">MCOR_9393</name>
</gene>
<dbReference type="InterPro" id="IPR011029">
    <property type="entry name" value="DEATH-like_dom_sf"/>
</dbReference>
<evidence type="ECO:0000313" key="4">
    <source>
        <dbReference type="Proteomes" id="UP000507470"/>
    </source>
</evidence>
<organism evidence="3 4">
    <name type="scientific">Mytilus coruscus</name>
    <name type="common">Sea mussel</name>
    <dbReference type="NCBI Taxonomy" id="42192"/>
    <lineage>
        <taxon>Eukaryota</taxon>
        <taxon>Metazoa</taxon>
        <taxon>Spiralia</taxon>
        <taxon>Lophotrochozoa</taxon>
        <taxon>Mollusca</taxon>
        <taxon>Bivalvia</taxon>
        <taxon>Autobranchia</taxon>
        <taxon>Pteriomorphia</taxon>
        <taxon>Mytilida</taxon>
        <taxon>Mytiloidea</taxon>
        <taxon>Mytilidae</taxon>
        <taxon>Mytilinae</taxon>
        <taxon>Mytilus</taxon>
    </lineage>
</organism>
<dbReference type="GO" id="GO:0070513">
    <property type="term" value="F:death domain binding"/>
    <property type="evidence" value="ECO:0007669"/>
    <property type="project" value="InterPro"/>
</dbReference>
<dbReference type="InterPro" id="IPR037939">
    <property type="entry name" value="CRADD"/>
</dbReference>
<evidence type="ECO:0000259" key="2">
    <source>
        <dbReference type="PROSITE" id="PS50209"/>
    </source>
</evidence>
<keyword evidence="4" id="KW-1185">Reference proteome</keyword>
<dbReference type="SUPFAM" id="SSF47986">
    <property type="entry name" value="DEATH domain"/>
    <property type="match status" value="1"/>
</dbReference>
<dbReference type="AlphaFoldDB" id="A0A6J8AMX4"/>